<evidence type="ECO:0000256" key="1">
    <source>
        <dbReference type="ARBA" id="ARBA00022574"/>
    </source>
</evidence>
<dbReference type="GO" id="GO:0005929">
    <property type="term" value="C:cilium"/>
    <property type="evidence" value="ECO:0007669"/>
    <property type="project" value="TreeGrafter"/>
</dbReference>
<keyword evidence="7" id="KW-1185">Reference proteome</keyword>
<evidence type="ECO:0000259" key="4">
    <source>
        <dbReference type="Pfam" id="PF15911"/>
    </source>
</evidence>
<keyword evidence="1" id="KW-0853">WD repeat</keyword>
<keyword evidence="3" id="KW-1133">Transmembrane helix</keyword>
<dbReference type="InterPro" id="IPR011990">
    <property type="entry name" value="TPR-like_helical_dom_sf"/>
</dbReference>
<feature type="domain" description="WDR19 first beta-propeller" evidence="5">
    <location>
        <begin position="60"/>
        <end position="162"/>
    </location>
</feature>
<evidence type="ECO:0000256" key="3">
    <source>
        <dbReference type="SAM" id="Phobius"/>
    </source>
</evidence>
<dbReference type="AlphaFoldDB" id="X6P865"/>
<keyword evidence="3" id="KW-0812">Transmembrane</keyword>
<organism evidence="6 7">
    <name type="scientific">Reticulomyxa filosa</name>
    <dbReference type="NCBI Taxonomy" id="46433"/>
    <lineage>
        <taxon>Eukaryota</taxon>
        <taxon>Sar</taxon>
        <taxon>Rhizaria</taxon>
        <taxon>Retaria</taxon>
        <taxon>Foraminifera</taxon>
        <taxon>Monothalamids</taxon>
        <taxon>Reticulomyxidae</taxon>
        <taxon>Reticulomyxa</taxon>
    </lineage>
</organism>
<sequence length="865" mass="98946">MLMYFMKRTGSPVELAFQGKYGSITCSTWFGNGLKKKKRTSQFVSWRRKKALAATICFVLFFCFSEGYVVAISSHEKKIGEELHCVRLDYHAVTALVVCSKVQKFAAIVSNIVRVVDLLEWKEDISCIISIPVMEQSNMFGQPWKLEWTCDGQLLTIGTNNGYMATYLVYASDLFTCSSTIIAYISSLQVLTVMDVMTGDKIKWSYVSVEDKREIDKKRAHSYSLLNKRARIYIVAGFNNHIWVYELLPKSSFFVSSESKPEQKDDNMETKLVFEYDYVAEVKEVKINGSDVAVLVDGKVYVTNFESNTINTEHSISYVFPQAVNYVDGGKKKDDGFKIVCMQLTSLFLICSGDQCDVYHLHLSDFKVANETTHESPIRAIFPNQLGTSFSNLCQFIQKYRTVLIDEKNNAYLYNPTNDHKISVPKRTNEMNTFFWDNQAKSADIFYGWDAKDHILHTYVHLPHTYRGPQVQFVDSTIIPTNDIRPIVEKKQTVTGGVLHFARGRAYSAPEWMILNSHDTFYLELKNNVLQIFLFDQIICDLFKQSVAQTPFAKKVLFFAKIMIKKKIFVLVSFNNTRLMNKITKVLPTTIGIESFTVVLCLQNVEIELAVNVFRNLRSASVVLFLENHVLANFEIQSNHYLQSGLCAQLVGDYDLAQHLFLQSNCPIYALRLRKQLLQWEQALELAKRIDSLHCQIPAICRQCAQQLEWKGDYQKALELYNQGLEDENMKVTENKNLGLEHDNNNNKIITESNRLVVEPRQPISAFGLSKDIFFTEIEENEKKKDIVEVRSVEMKGDSARQGASATKGSDKDQENKSLCQAGIIRCTLRIGNIQSGVAMALKKNDKELLKEWYVSSLQSLEFRL</sequence>
<protein>
    <submittedName>
        <fullName evidence="6">Uncharacterized protein</fullName>
    </submittedName>
</protein>
<dbReference type="Proteomes" id="UP000023152">
    <property type="component" value="Unassembled WGS sequence"/>
</dbReference>
<feature type="domain" description="WDR19 WD40 repeat" evidence="4">
    <location>
        <begin position="183"/>
        <end position="487"/>
    </location>
</feature>
<dbReference type="Pfam" id="PF23389">
    <property type="entry name" value="Beta-prop_WDR19_1st"/>
    <property type="match status" value="1"/>
</dbReference>
<dbReference type="InterPro" id="IPR039468">
    <property type="entry name" value="WDR19_WD40_rpt"/>
</dbReference>
<dbReference type="GO" id="GO:0035721">
    <property type="term" value="P:intraciliary retrograde transport"/>
    <property type="evidence" value="ECO:0007669"/>
    <property type="project" value="InterPro"/>
</dbReference>
<dbReference type="InterPro" id="IPR040379">
    <property type="entry name" value="WDR19/dyf-2"/>
</dbReference>
<dbReference type="PANTHER" id="PTHR14920">
    <property type="entry name" value="OSMOTIC AVOIDANCE ABNORMAL PROTEIN 1/WD REPEAT MEMBRANE PROTEIN"/>
    <property type="match status" value="1"/>
</dbReference>
<dbReference type="InterPro" id="IPR057855">
    <property type="entry name" value="Beta-prop_WDR19_1st"/>
</dbReference>
<accession>X6P865</accession>
<keyword evidence="3" id="KW-0472">Membrane</keyword>
<dbReference type="SUPFAM" id="SSF48452">
    <property type="entry name" value="TPR-like"/>
    <property type="match status" value="1"/>
</dbReference>
<dbReference type="InterPro" id="IPR011047">
    <property type="entry name" value="Quinoprotein_ADH-like_sf"/>
</dbReference>
<dbReference type="GO" id="GO:0030991">
    <property type="term" value="C:intraciliary transport particle A"/>
    <property type="evidence" value="ECO:0007669"/>
    <property type="project" value="TreeGrafter"/>
</dbReference>
<dbReference type="PANTHER" id="PTHR14920:SF0">
    <property type="entry name" value="WD REPEAT DOMAIN 19"/>
    <property type="match status" value="1"/>
</dbReference>
<dbReference type="Pfam" id="PF15911">
    <property type="entry name" value="Beta-prop_WDR19_2nd"/>
    <property type="match status" value="1"/>
</dbReference>
<dbReference type="EMBL" id="ASPP01002724">
    <property type="protein sequence ID" value="ETO34264.1"/>
    <property type="molecule type" value="Genomic_DNA"/>
</dbReference>
<dbReference type="SUPFAM" id="SSF50998">
    <property type="entry name" value="Quinoprotein alcohol dehydrogenase-like"/>
    <property type="match status" value="1"/>
</dbReference>
<gene>
    <name evidence="6" type="ORF">RFI_02828</name>
</gene>
<name>X6P865_RETFI</name>
<evidence type="ECO:0000259" key="5">
    <source>
        <dbReference type="Pfam" id="PF23389"/>
    </source>
</evidence>
<feature type="transmembrane region" description="Helical" evidence="3">
    <location>
        <begin position="51"/>
        <end position="71"/>
    </location>
</feature>
<evidence type="ECO:0000256" key="2">
    <source>
        <dbReference type="ARBA" id="ARBA00022737"/>
    </source>
</evidence>
<evidence type="ECO:0000313" key="7">
    <source>
        <dbReference type="Proteomes" id="UP000023152"/>
    </source>
</evidence>
<comment type="caution">
    <text evidence="6">The sequence shown here is derived from an EMBL/GenBank/DDBJ whole genome shotgun (WGS) entry which is preliminary data.</text>
</comment>
<dbReference type="OrthoDB" id="10250638at2759"/>
<keyword evidence="2" id="KW-0677">Repeat</keyword>
<evidence type="ECO:0000313" key="6">
    <source>
        <dbReference type="EMBL" id="ETO34264.1"/>
    </source>
</evidence>
<dbReference type="GO" id="GO:0060271">
    <property type="term" value="P:cilium assembly"/>
    <property type="evidence" value="ECO:0007669"/>
    <property type="project" value="TreeGrafter"/>
</dbReference>
<reference evidence="6 7" key="1">
    <citation type="journal article" date="2013" name="Curr. Biol.">
        <title>The Genome of the Foraminiferan Reticulomyxa filosa.</title>
        <authorList>
            <person name="Glockner G."/>
            <person name="Hulsmann N."/>
            <person name="Schleicher M."/>
            <person name="Noegel A.A."/>
            <person name="Eichinger L."/>
            <person name="Gallinger C."/>
            <person name="Pawlowski J."/>
            <person name="Sierra R."/>
            <person name="Euteneuer U."/>
            <person name="Pillet L."/>
            <person name="Moustafa A."/>
            <person name="Platzer M."/>
            <person name="Groth M."/>
            <person name="Szafranski K."/>
            <person name="Schliwa M."/>
        </authorList>
    </citation>
    <scope>NUCLEOTIDE SEQUENCE [LARGE SCALE GENOMIC DNA]</scope>
</reference>
<proteinExistence type="predicted"/>